<dbReference type="AlphaFoldDB" id="A0A5E8GXU5"/>
<reference evidence="9 10" key="1">
    <citation type="submission" date="2008-01" db="EMBL/GenBank/DDBJ databases">
        <authorList>
            <person name="Wagner-Dobler I."/>
            <person name="Ferriera S."/>
            <person name="Johnson J."/>
            <person name="Kravitz S."/>
            <person name="Beeson K."/>
            <person name="Sutton G."/>
            <person name="Rogers Y.-H."/>
            <person name="Friedman R."/>
            <person name="Frazier M."/>
            <person name="Venter J.C."/>
        </authorList>
    </citation>
    <scope>NUCLEOTIDE SEQUENCE [LARGE SCALE GENOMIC DNA]</scope>
    <source>
        <strain evidence="10">DSM 17067 / NCIMB 14079 / DFL-11</strain>
    </source>
</reference>
<dbReference type="Gene3D" id="1.10.3210.10">
    <property type="entry name" value="Hypothetical protein af1432"/>
    <property type="match status" value="1"/>
</dbReference>
<dbReference type="RefSeq" id="WP_008190392.1">
    <property type="nucleotide sequence ID" value="NZ_CM011002.1"/>
</dbReference>
<gene>
    <name evidence="9" type="ORF">SADFL11_1105</name>
</gene>
<evidence type="ECO:0000259" key="8">
    <source>
        <dbReference type="SMART" id="SM00471"/>
    </source>
</evidence>
<evidence type="ECO:0000256" key="6">
    <source>
        <dbReference type="ARBA" id="ARBA00022723"/>
    </source>
</evidence>
<comment type="cofactor">
    <cofactor evidence="2">
        <name>Mn(2+)</name>
        <dbReference type="ChEBI" id="CHEBI:29035"/>
    </cofactor>
</comment>
<dbReference type="GO" id="GO:0005737">
    <property type="term" value="C:cytoplasm"/>
    <property type="evidence" value="ECO:0007669"/>
    <property type="project" value="TreeGrafter"/>
</dbReference>
<evidence type="ECO:0000313" key="9">
    <source>
        <dbReference type="EMBL" id="EEE43819.1"/>
    </source>
</evidence>
<dbReference type="PANTHER" id="PTHR11845:SF13">
    <property type="entry name" value="5'-DEOXYNUCLEOTIDASE HDDC2"/>
    <property type="match status" value="1"/>
</dbReference>
<comment type="subunit">
    <text evidence="4">Homodimer.</text>
</comment>
<accession>A0A5E8GXU5</accession>
<dbReference type="Proteomes" id="UP000004703">
    <property type="component" value="Chromosome"/>
</dbReference>
<protein>
    <recommendedName>
        <fullName evidence="5">5'-deoxynucleotidase</fullName>
        <ecNumber evidence="5">3.1.3.89</ecNumber>
    </recommendedName>
</protein>
<evidence type="ECO:0000256" key="7">
    <source>
        <dbReference type="ARBA" id="ARBA00022801"/>
    </source>
</evidence>
<dbReference type="InterPro" id="IPR039356">
    <property type="entry name" value="YfbR/HDDC2"/>
</dbReference>
<evidence type="ECO:0000256" key="4">
    <source>
        <dbReference type="ARBA" id="ARBA00011738"/>
    </source>
</evidence>
<comment type="cofactor">
    <cofactor evidence="3">
        <name>Co(2+)</name>
        <dbReference type="ChEBI" id="CHEBI:48828"/>
    </cofactor>
</comment>
<dbReference type="InterPro" id="IPR003607">
    <property type="entry name" value="HD/PDEase_dom"/>
</dbReference>
<dbReference type="Pfam" id="PF13023">
    <property type="entry name" value="HD_3"/>
    <property type="match status" value="1"/>
</dbReference>
<dbReference type="SMART" id="SM00471">
    <property type="entry name" value="HDc"/>
    <property type="match status" value="1"/>
</dbReference>
<evidence type="ECO:0000256" key="1">
    <source>
        <dbReference type="ARBA" id="ARBA00001638"/>
    </source>
</evidence>
<dbReference type="InterPro" id="IPR006674">
    <property type="entry name" value="HD_domain"/>
</dbReference>
<dbReference type="EMBL" id="ACCU02000003">
    <property type="protein sequence ID" value="EEE43819.1"/>
    <property type="molecule type" value="Genomic_DNA"/>
</dbReference>
<sequence>MNSKSNGNHAPFIDHGRLTGLLAFFQAAEQLKDTLRSGTSRSGRAESTAEHSWRLCLMVLLFEKDIVGVDIKKLLKLCVLHDLGEAISGDVPAPHQSDGDNRQERERRDFQALCADLPDDVASDFMVLWDEYADAVTPEAQLAKAFDKLETMLQHQLMPAADADFHAFNLSYGRDRTEVFPLTRQIRERVDARTKELIKDRKSAQNA</sequence>
<proteinExistence type="predicted"/>
<evidence type="ECO:0000256" key="5">
    <source>
        <dbReference type="ARBA" id="ARBA00012964"/>
    </source>
</evidence>
<keyword evidence="6" id="KW-0479">Metal-binding</keyword>
<feature type="domain" description="HD/PDEase" evidence="8">
    <location>
        <begin position="44"/>
        <end position="161"/>
    </location>
</feature>
<comment type="catalytic activity">
    <reaction evidence="1">
        <text>a 2'-deoxyribonucleoside 5'-phosphate + H2O = a 2'-deoxyribonucleoside + phosphate</text>
        <dbReference type="Rhea" id="RHEA:36167"/>
        <dbReference type="ChEBI" id="CHEBI:15377"/>
        <dbReference type="ChEBI" id="CHEBI:18274"/>
        <dbReference type="ChEBI" id="CHEBI:43474"/>
        <dbReference type="ChEBI" id="CHEBI:65317"/>
        <dbReference type="EC" id="3.1.3.89"/>
    </reaction>
</comment>
<evidence type="ECO:0000313" key="10">
    <source>
        <dbReference type="Proteomes" id="UP000004703"/>
    </source>
</evidence>
<reference evidence="9 10" key="2">
    <citation type="submission" date="2013-04" db="EMBL/GenBank/DDBJ databases">
        <authorList>
            <person name="Fiebig A."/>
            <person name="Pradella S."/>
            <person name="Wagner-Doebler I."/>
        </authorList>
    </citation>
    <scope>NUCLEOTIDE SEQUENCE [LARGE SCALE GENOMIC DNA]</scope>
    <source>
        <strain evidence="10">DSM 17067 / NCIMB 14079 / DFL-11</strain>
    </source>
</reference>
<name>A0A5E8GXU5_ROSAD</name>
<evidence type="ECO:0000256" key="2">
    <source>
        <dbReference type="ARBA" id="ARBA00001936"/>
    </source>
</evidence>
<dbReference type="GO" id="GO:0046872">
    <property type="term" value="F:metal ion binding"/>
    <property type="evidence" value="ECO:0007669"/>
    <property type="project" value="UniProtKB-KW"/>
</dbReference>
<evidence type="ECO:0000256" key="3">
    <source>
        <dbReference type="ARBA" id="ARBA00001941"/>
    </source>
</evidence>
<organism evidence="9 10">
    <name type="scientific">Roseibium alexandrii (strain DSM 17067 / NCIMB 14079 / DFL-11)</name>
    <name type="common">Labrenzia alexandrii</name>
    <dbReference type="NCBI Taxonomy" id="244592"/>
    <lineage>
        <taxon>Bacteria</taxon>
        <taxon>Pseudomonadati</taxon>
        <taxon>Pseudomonadota</taxon>
        <taxon>Alphaproteobacteria</taxon>
        <taxon>Hyphomicrobiales</taxon>
        <taxon>Stappiaceae</taxon>
        <taxon>Roseibium</taxon>
    </lineage>
</organism>
<dbReference type="EC" id="3.1.3.89" evidence="5"/>
<dbReference type="PANTHER" id="PTHR11845">
    <property type="entry name" value="5'-DEOXYNUCLEOTIDASE HDDC2"/>
    <property type="match status" value="1"/>
</dbReference>
<keyword evidence="7 9" id="KW-0378">Hydrolase</keyword>
<dbReference type="SUPFAM" id="SSF109604">
    <property type="entry name" value="HD-domain/PDEase-like"/>
    <property type="match status" value="1"/>
</dbReference>
<dbReference type="GO" id="GO:0002953">
    <property type="term" value="F:5'-deoxynucleotidase activity"/>
    <property type="evidence" value="ECO:0007669"/>
    <property type="project" value="UniProtKB-EC"/>
</dbReference>
<comment type="caution">
    <text evidence="9">The sequence shown here is derived from an EMBL/GenBank/DDBJ whole genome shotgun (WGS) entry which is preliminary data.</text>
</comment>